<protein>
    <submittedName>
        <fullName evidence="2">Uncharacterized protein</fullName>
    </submittedName>
</protein>
<feature type="compositionally biased region" description="Acidic residues" evidence="1">
    <location>
        <begin position="155"/>
        <end position="165"/>
    </location>
</feature>
<name>A0A7R9IHU7_9NEOP</name>
<feature type="compositionally biased region" description="Basic and acidic residues" evidence="1">
    <location>
        <begin position="1"/>
        <end position="26"/>
    </location>
</feature>
<organism evidence="2">
    <name type="scientific">Timema tahoe</name>
    <dbReference type="NCBI Taxonomy" id="61484"/>
    <lineage>
        <taxon>Eukaryota</taxon>
        <taxon>Metazoa</taxon>
        <taxon>Ecdysozoa</taxon>
        <taxon>Arthropoda</taxon>
        <taxon>Hexapoda</taxon>
        <taxon>Insecta</taxon>
        <taxon>Pterygota</taxon>
        <taxon>Neoptera</taxon>
        <taxon>Polyneoptera</taxon>
        <taxon>Phasmatodea</taxon>
        <taxon>Timematodea</taxon>
        <taxon>Timematoidea</taxon>
        <taxon>Timematidae</taxon>
        <taxon>Timema</taxon>
    </lineage>
</organism>
<gene>
    <name evidence="2" type="ORF">TTEB3V08_LOCUS6624</name>
</gene>
<feature type="region of interest" description="Disordered" evidence="1">
    <location>
        <begin position="1"/>
        <end position="40"/>
    </location>
</feature>
<dbReference type="AlphaFoldDB" id="A0A7R9IHU7"/>
<feature type="region of interest" description="Disordered" evidence="1">
    <location>
        <begin position="152"/>
        <end position="186"/>
    </location>
</feature>
<sequence length="346" mass="38634">MDKELGRFNLEEANPHLRGGRVENHSGKTTPSSPDRDSNLDLPVLGSLAQHKTSALANCATFKVAFVVVFPKQIITGWIKDEEALGVDKPVADYNCQNGLPRSVKYQFHHLLYTFKQKGKTLRSFSDERARAELRSRALSLMEPFRRARVSRIEEGDEEQQEETVAEPHPTSTSGQSSKRRPKDPMENSVVIHPFDFGGNWLMSGRWIRRGQTRVGRKKVGECVPAMLVAVEHEEVPSYGSYGWCPQSYVRRHYSMGGCVRASQITVDISRLSEQSFGTSVAPFRVDDVIPKPLGASAEERNKGRLNICDTNASLAASIRNKGERICRCDLKTLTKAFSNLSLAAK</sequence>
<accession>A0A7R9IHU7</accession>
<proteinExistence type="predicted"/>
<evidence type="ECO:0000313" key="2">
    <source>
        <dbReference type="EMBL" id="CAD7458649.1"/>
    </source>
</evidence>
<evidence type="ECO:0000256" key="1">
    <source>
        <dbReference type="SAM" id="MobiDB-lite"/>
    </source>
</evidence>
<dbReference type="EMBL" id="OE002401">
    <property type="protein sequence ID" value="CAD7458649.1"/>
    <property type="molecule type" value="Genomic_DNA"/>
</dbReference>
<reference evidence="2" key="1">
    <citation type="submission" date="2020-11" db="EMBL/GenBank/DDBJ databases">
        <authorList>
            <person name="Tran Van P."/>
        </authorList>
    </citation>
    <scope>NUCLEOTIDE SEQUENCE</scope>
</reference>